<dbReference type="SUPFAM" id="SSF54001">
    <property type="entry name" value="Cysteine proteinases"/>
    <property type="match status" value="1"/>
</dbReference>
<reference evidence="1 2" key="1">
    <citation type="journal article" date="2021" name="Hortic Res">
        <title>Chromosome-scale assembly of the Dendrobium chrysotoxum genome enhances the understanding of orchid evolution.</title>
        <authorList>
            <person name="Zhang Y."/>
            <person name="Zhang G.Q."/>
            <person name="Zhang D."/>
            <person name="Liu X.D."/>
            <person name="Xu X.Y."/>
            <person name="Sun W.H."/>
            <person name="Yu X."/>
            <person name="Zhu X."/>
            <person name="Wang Z.W."/>
            <person name="Zhao X."/>
            <person name="Zhong W.Y."/>
            <person name="Chen H."/>
            <person name="Yin W.L."/>
            <person name="Huang T."/>
            <person name="Niu S.C."/>
            <person name="Liu Z.J."/>
        </authorList>
    </citation>
    <scope>NUCLEOTIDE SEQUENCE [LARGE SCALE GENOMIC DNA]</scope>
    <source>
        <strain evidence="1">Lindl</strain>
    </source>
</reference>
<dbReference type="AlphaFoldDB" id="A0AAV7G6C1"/>
<dbReference type="Proteomes" id="UP000775213">
    <property type="component" value="Unassembled WGS sequence"/>
</dbReference>
<organism evidence="1 2">
    <name type="scientific">Dendrobium chrysotoxum</name>
    <name type="common">Orchid</name>
    <dbReference type="NCBI Taxonomy" id="161865"/>
    <lineage>
        <taxon>Eukaryota</taxon>
        <taxon>Viridiplantae</taxon>
        <taxon>Streptophyta</taxon>
        <taxon>Embryophyta</taxon>
        <taxon>Tracheophyta</taxon>
        <taxon>Spermatophyta</taxon>
        <taxon>Magnoliopsida</taxon>
        <taxon>Liliopsida</taxon>
        <taxon>Asparagales</taxon>
        <taxon>Orchidaceae</taxon>
        <taxon>Epidendroideae</taxon>
        <taxon>Malaxideae</taxon>
        <taxon>Dendrobiinae</taxon>
        <taxon>Dendrobium</taxon>
    </lineage>
</organism>
<proteinExistence type="predicted"/>
<dbReference type="EMBL" id="JAGFBR010000017">
    <property type="protein sequence ID" value="KAH0451524.1"/>
    <property type="molecule type" value="Genomic_DNA"/>
</dbReference>
<gene>
    <name evidence="1" type="ORF">IEQ34_018823</name>
</gene>
<dbReference type="InterPro" id="IPR038765">
    <property type="entry name" value="Papain-like_cys_pep_sf"/>
</dbReference>
<accession>A0AAV7G6C1</accession>
<evidence type="ECO:0000313" key="1">
    <source>
        <dbReference type="EMBL" id="KAH0451524.1"/>
    </source>
</evidence>
<sequence>MVLVFFLSDLSKLIIPLLTSSSRSSVARILVELDVTKQFLDKVWIGPENLGYIQSIINHLYVEIEENYFGGDIRNWPMSIATGIPTQINGFDRKMFICKYMEATILSRAVKWEEQLHWQLEMPKYRAEFAYAILCEIIK</sequence>
<protein>
    <submittedName>
        <fullName evidence="1">Uncharacterized protein</fullName>
    </submittedName>
</protein>
<comment type="caution">
    <text evidence="1">The sequence shown here is derived from an EMBL/GenBank/DDBJ whole genome shotgun (WGS) entry which is preliminary data.</text>
</comment>
<name>A0AAV7G6C1_DENCH</name>
<evidence type="ECO:0000313" key="2">
    <source>
        <dbReference type="Proteomes" id="UP000775213"/>
    </source>
</evidence>
<keyword evidence="2" id="KW-1185">Reference proteome</keyword>
<dbReference type="Gene3D" id="1.10.418.20">
    <property type="match status" value="1"/>
</dbReference>